<dbReference type="Pfam" id="PF19279">
    <property type="entry name" value="YegS_C"/>
    <property type="match status" value="1"/>
</dbReference>
<proteinExistence type="predicted"/>
<evidence type="ECO:0000256" key="5">
    <source>
        <dbReference type="ARBA" id="ARBA00022741"/>
    </source>
</evidence>
<dbReference type="Gene3D" id="3.40.50.10330">
    <property type="entry name" value="Probable inorganic polyphosphate/atp-NAD kinase, domain 1"/>
    <property type="match status" value="1"/>
</dbReference>
<keyword evidence="7" id="KW-0067">ATP-binding</keyword>
<evidence type="ECO:0000256" key="10">
    <source>
        <dbReference type="ARBA" id="ARBA00023209"/>
    </source>
</evidence>
<dbReference type="InterPro" id="IPR005218">
    <property type="entry name" value="Diacylglycerol/lipid_kinase"/>
</dbReference>
<evidence type="ECO:0000313" key="13">
    <source>
        <dbReference type="EMBL" id="MFD1095674.1"/>
    </source>
</evidence>
<dbReference type="PROSITE" id="PS50146">
    <property type="entry name" value="DAGK"/>
    <property type="match status" value="1"/>
</dbReference>
<evidence type="ECO:0000256" key="2">
    <source>
        <dbReference type="ARBA" id="ARBA00022516"/>
    </source>
</evidence>
<evidence type="ECO:0000256" key="4">
    <source>
        <dbReference type="ARBA" id="ARBA00022723"/>
    </source>
</evidence>
<dbReference type="GO" id="GO:0016301">
    <property type="term" value="F:kinase activity"/>
    <property type="evidence" value="ECO:0007669"/>
    <property type="project" value="UniProtKB-KW"/>
</dbReference>
<evidence type="ECO:0000256" key="9">
    <source>
        <dbReference type="ARBA" id="ARBA00023098"/>
    </source>
</evidence>
<dbReference type="Gene3D" id="2.60.200.40">
    <property type="match status" value="1"/>
</dbReference>
<evidence type="ECO:0000256" key="1">
    <source>
        <dbReference type="ARBA" id="ARBA00001946"/>
    </source>
</evidence>
<keyword evidence="4" id="KW-0479">Metal-binding</keyword>
<dbReference type="Proteomes" id="UP001597131">
    <property type="component" value="Unassembled WGS sequence"/>
</dbReference>
<evidence type="ECO:0000256" key="11">
    <source>
        <dbReference type="ARBA" id="ARBA00023264"/>
    </source>
</evidence>
<organism evidence="13 14">
    <name type="scientific">Salegentibacter chungangensis</name>
    <dbReference type="NCBI Taxonomy" id="1335724"/>
    <lineage>
        <taxon>Bacteria</taxon>
        <taxon>Pseudomonadati</taxon>
        <taxon>Bacteroidota</taxon>
        <taxon>Flavobacteriia</taxon>
        <taxon>Flavobacteriales</taxon>
        <taxon>Flavobacteriaceae</taxon>
        <taxon>Salegentibacter</taxon>
    </lineage>
</organism>
<reference evidence="14" key="1">
    <citation type="journal article" date="2019" name="Int. J. Syst. Evol. Microbiol.">
        <title>The Global Catalogue of Microorganisms (GCM) 10K type strain sequencing project: providing services to taxonomists for standard genome sequencing and annotation.</title>
        <authorList>
            <consortium name="The Broad Institute Genomics Platform"/>
            <consortium name="The Broad Institute Genome Sequencing Center for Infectious Disease"/>
            <person name="Wu L."/>
            <person name="Ma J."/>
        </authorList>
    </citation>
    <scope>NUCLEOTIDE SEQUENCE [LARGE SCALE GENOMIC DNA]</scope>
    <source>
        <strain evidence="14">CCUG 64793</strain>
    </source>
</reference>
<gene>
    <name evidence="13" type="ORF">ACFQ3Q_07940</name>
</gene>
<keyword evidence="9" id="KW-0443">Lipid metabolism</keyword>
<feature type="domain" description="DAGKc" evidence="12">
    <location>
        <begin position="2"/>
        <end position="132"/>
    </location>
</feature>
<dbReference type="InterPro" id="IPR045540">
    <property type="entry name" value="YegS/DAGK_C"/>
</dbReference>
<keyword evidence="6 13" id="KW-0418">Kinase</keyword>
<evidence type="ECO:0000259" key="12">
    <source>
        <dbReference type="PROSITE" id="PS50146"/>
    </source>
</evidence>
<sequence length="293" mass="32532">MEKIKGFLLIVNPISGGMNKKHLINEIEEELDDEKHPLEIYYTQGVNDKENIQNLIEDINPGRVLVAGGDGTIKIAAEAVGDRDIPLGIIPAGSANGLAVNLGLPKNIREQIHTALGEHFMETDILDINGESCLHMSDLGINAELIQNYEHSPIRGKVGYMLQSIPTLIKSKYPFEFKIETQEGVIKREGILLAFANASKYGTGSMVNPEGKMNDGIFEVLVFKHFDFFQILNTLRDDAKLDSDFIEIIPTKWAKVSCETPVAFQIDGEYMGESKNIDVKILPKKIKIAVPEK</sequence>
<dbReference type="SUPFAM" id="SSF111331">
    <property type="entry name" value="NAD kinase/diacylglycerol kinase-like"/>
    <property type="match status" value="1"/>
</dbReference>
<comment type="caution">
    <text evidence="13">The sequence shown here is derived from an EMBL/GenBank/DDBJ whole genome shotgun (WGS) entry which is preliminary data.</text>
</comment>
<keyword evidence="8" id="KW-0460">Magnesium</keyword>
<keyword evidence="3 13" id="KW-0808">Transferase</keyword>
<dbReference type="EC" id="2.7.1.-" evidence="13"/>
<dbReference type="InterPro" id="IPR016064">
    <property type="entry name" value="NAD/diacylglycerol_kinase_sf"/>
</dbReference>
<dbReference type="NCBIfam" id="TIGR00147">
    <property type="entry name" value="YegS/Rv2252/BmrU family lipid kinase"/>
    <property type="match status" value="1"/>
</dbReference>
<keyword evidence="5" id="KW-0547">Nucleotide-binding</keyword>
<evidence type="ECO:0000313" key="14">
    <source>
        <dbReference type="Proteomes" id="UP001597131"/>
    </source>
</evidence>
<keyword evidence="2" id="KW-0444">Lipid biosynthesis</keyword>
<evidence type="ECO:0000256" key="3">
    <source>
        <dbReference type="ARBA" id="ARBA00022679"/>
    </source>
</evidence>
<comment type="cofactor">
    <cofactor evidence="1">
        <name>Mg(2+)</name>
        <dbReference type="ChEBI" id="CHEBI:18420"/>
    </cofactor>
</comment>
<keyword evidence="14" id="KW-1185">Reference proteome</keyword>
<dbReference type="EMBL" id="JBHTLI010000001">
    <property type="protein sequence ID" value="MFD1095674.1"/>
    <property type="molecule type" value="Genomic_DNA"/>
</dbReference>
<dbReference type="InterPro" id="IPR001206">
    <property type="entry name" value="Diacylglycerol_kinase_cat_dom"/>
</dbReference>
<keyword evidence="11" id="KW-1208">Phospholipid metabolism</keyword>
<dbReference type="RefSeq" id="WP_380744613.1">
    <property type="nucleotide sequence ID" value="NZ_JBHTLI010000001.1"/>
</dbReference>
<dbReference type="Pfam" id="PF00781">
    <property type="entry name" value="DAGK_cat"/>
    <property type="match status" value="1"/>
</dbReference>
<keyword evidence="10" id="KW-0594">Phospholipid biosynthesis</keyword>
<protein>
    <submittedName>
        <fullName evidence="13">Diacylglycerol/lipid kinase family protein</fullName>
        <ecNumber evidence="13">2.7.1.-</ecNumber>
    </submittedName>
</protein>
<evidence type="ECO:0000256" key="6">
    <source>
        <dbReference type="ARBA" id="ARBA00022777"/>
    </source>
</evidence>
<dbReference type="InterPro" id="IPR017438">
    <property type="entry name" value="ATP-NAD_kinase_N"/>
</dbReference>
<dbReference type="PANTHER" id="PTHR12358">
    <property type="entry name" value="SPHINGOSINE KINASE"/>
    <property type="match status" value="1"/>
</dbReference>
<dbReference type="SMART" id="SM00046">
    <property type="entry name" value="DAGKc"/>
    <property type="match status" value="1"/>
</dbReference>
<name>A0ABW3NT71_9FLAO</name>
<evidence type="ECO:0000256" key="7">
    <source>
        <dbReference type="ARBA" id="ARBA00022840"/>
    </source>
</evidence>
<dbReference type="PANTHER" id="PTHR12358:SF106">
    <property type="entry name" value="LIPID KINASE YEGS"/>
    <property type="match status" value="1"/>
</dbReference>
<accession>A0ABW3NT71</accession>
<evidence type="ECO:0000256" key="8">
    <source>
        <dbReference type="ARBA" id="ARBA00022842"/>
    </source>
</evidence>
<dbReference type="InterPro" id="IPR050187">
    <property type="entry name" value="Lipid_Phosphate_FormReg"/>
</dbReference>